<comment type="similarity">
    <text evidence="8 9">Belongs to the TonB-dependent receptor family.</text>
</comment>
<evidence type="ECO:0000256" key="1">
    <source>
        <dbReference type="ARBA" id="ARBA00004571"/>
    </source>
</evidence>
<keyword evidence="6 8" id="KW-0472">Membrane</keyword>
<evidence type="ECO:0000259" key="10">
    <source>
        <dbReference type="Pfam" id="PF00593"/>
    </source>
</evidence>
<dbReference type="Gene3D" id="2.60.40.1120">
    <property type="entry name" value="Carboxypeptidase-like, regulatory domain"/>
    <property type="match status" value="1"/>
</dbReference>
<evidence type="ECO:0000313" key="12">
    <source>
        <dbReference type="EMBL" id="AFN74003.1"/>
    </source>
</evidence>
<dbReference type="Pfam" id="PF07715">
    <property type="entry name" value="Plug"/>
    <property type="match status" value="1"/>
</dbReference>
<evidence type="ECO:0000313" key="13">
    <source>
        <dbReference type="Proteomes" id="UP000009011"/>
    </source>
</evidence>
<keyword evidence="4 8" id="KW-0812">Transmembrane</keyword>
<evidence type="ECO:0000256" key="7">
    <source>
        <dbReference type="ARBA" id="ARBA00023237"/>
    </source>
</evidence>
<keyword evidence="13" id="KW-1185">Reference proteome</keyword>
<name>I6ZYA8_MELRP</name>
<dbReference type="InterPro" id="IPR036942">
    <property type="entry name" value="Beta-barrel_TonB_sf"/>
</dbReference>
<dbReference type="PROSITE" id="PS52016">
    <property type="entry name" value="TONB_DEPENDENT_REC_3"/>
    <property type="match status" value="1"/>
</dbReference>
<dbReference type="InterPro" id="IPR023997">
    <property type="entry name" value="TonB-dep_OMP_SusC/RagA_CS"/>
</dbReference>
<keyword evidence="7 8" id="KW-0998">Cell outer membrane</keyword>
<evidence type="ECO:0000256" key="9">
    <source>
        <dbReference type="RuleBase" id="RU003357"/>
    </source>
</evidence>
<evidence type="ECO:0000256" key="2">
    <source>
        <dbReference type="ARBA" id="ARBA00022448"/>
    </source>
</evidence>
<dbReference type="NCBIfam" id="TIGR04056">
    <property type="entry name" value="OMP_RagA_SusC"/>
    <property type="match status" value="1"/>
</dbReference>
<protein>
    <submittedName>
        <fullName evidence="12">TonB dependent receptor</fullName>
    </submittedName>
</protein>
<evidence type="ECO:0000256" key="4">
    <source>
        <dbReference type="ARBA" id="ARBA00022692"/>
    </source>
</evidence>
<dbReference type="InterPro" id="IPR008969">
    <property type="entry name" value="CarboxyPept-like_regulatory"/>
</dbReference>
<keyword evidence="12" id="KW-0675">Receptor</keyword>
<organism evidence="12 13">
    <name type="scientific">Melioribacter roseus (strain DSM 23840 / JCM 17771 / VKM B-2668 / P3M-2)</name>
    <dbReference type="NCBI Taxonomy" id="1191523"/>
    <lineage>
        <taxon>Bacteria</taxon>
        <taxon>Pseudomonadati</taxon>
        <taxon>Ignavibacteriota</taxon>
        <taxon>Ignavibacteria</taxon>
        <taxon>Ignavibacteriales</taxon>
        <taxon>Melioribacteraceae</taxon>
        <taxon>Melioribacter</taxon>
    </lineage>
</organism>
<evidence type="ECO:0000256" key="6">
    <source>
        <dbReference type="ARBA" id="ARBA00023136"/>
    </source>
</evidence>
<dbReference type="NCBIfam" id="TIGR04057">
    <property type="entry name" value="SusC_RagA_signa"/>
    <property type="match status" value="1"/>
</dbReference>
<keyword evidence="2 8" id="KW-0813">Transport</keyword>
<keyword evidence="3 8" id="KW-1134">Transmembrane beta strand</keyword>
<dbReference type="InterPro" id="IPR023996">
    <property type="entry name" value="TonB-dep_OMP_SusC/RagA"/>
</dbReference>
<comment type="subcellular location">
    <subcellularLocation>
        <location evidence="1 8">Cell outer membrane</location>
        <topology evidence="1 8">Multi-pass membrane protein</topology>
    </subcellularLocation>
</comment>
<dbReference type="STRING" id="1191523.MROS_0761"/>
<accession>I6ZYA8</accession>
<dbReference type="PATRIC" id="fig|1191523.3.peg.798"/>
<dbReference type="Pfam" id="PF13715">
    <property type="entry name" value="CarbopepD_reg_2"/>
    <property type="match status" value="1"/>
</dbReference>
<evidence type="ECO:0000256" key="3">
    <source>
        <dbReference type="ARBA" id="ARBA00022452"/>
    </source>
</evidence>
<feature type="domain" description="TonB-dependent receptor plug" evidence="11">
    <location>
        <begin position="112"/>
        <end position="227"/>
    </location>
</feature>
<dbReference type="eggNOG" id="COG4771">
    <property type="taxonomic scope" value="Bacteria"/>
</dbReference>
<dbReference type="EMBL" id="CP003557">
    <property type="protein sequence ID" value="AFN74003.1"/>
    <property type="molecule type" value="Genomic_DNA"/>
</dbReference>
<evidence type="ECO:0000259" key="11">
    <source>
        <dbReference type="Pfam" id="PF07715"/>
    </source>
</evidence>
<dbReference type="Proteomes" id="UP000009011">
    <property type="component" value="Chromosome"/>
</dbReference>
<dbReference type="Pfam" id="PF00593">
    <property type="entry name" value="TonB_dep_Rec_b-barrel"/>
    <property type="match status" value="1"/>
</dbReference>
<dbReference type="HOGENOM" id="CLU_004317_0_2_10"/>
<dbReference type="AlphaFoldDB" id="I6ZYA8"/>
<dbReference type="InterPro" id="IPR039426">
    <property type="entry name" value="TonB-dep_rcpt-like"/>
</dbReference>
<proteinExistence type="inferred from homology"/>
<dbReference type="InterPro" id="IPR000531">
    <property type="entry name" value="Beta-barrel_TonB"/>
</dbReference>
<reference evidence="12 13" key="1">
    <citation type="journal article" date="2013" name="PLoS ONE">
        <title>Genomic analysis of Melioribacter roseus, facultatively anaerobic organotrophic bacterium representing a novel deep lineage within Bacteriodetes/Chlorobi group.</title>
        <authorList>
            <person name="Kadnikov V.V."/>
            <person name="Mardanov A.V."/>
            <person name="Podosokorskaya O.A."/>
            <person name="Gavrilov S.N."/>
            <person name="Kublanov I.V."/>
            <person name="Beletsky A.V."/>
            <person name="Bonch-Osmolovskaya E.A."/>
            <person name="Ravin N.V."/>
        </authorList>
    </citation>
    <scope>NUCLEOTIDE SEQUENCE [LARGE SCALE GENOMIC DNA]</scope>
    <source>
        <strain evidence="13">JCM 17771 / P3M-2</strain>
    </source>
</reference>
<keyword evidence="5 9" id="KW-0798">TonB box</keyword>
<sequence>MLIAFLIMQAGSVIYAQEWELRGKVTDAEDGSPIIGANIIEKGTTNGTATDVNGEFRLKVKKGSVLVISSVGYAQVEVTIVDQKYLEIAMNVEAEQLTEVVVVGIGYGEVKKADATGSVAAFSAKDFDKRVITSPQELLIGKAPGVVANTLNGEAGAAAQIRIRGGSSITANNDPLIVIDNIPLESTGIGGMANPLSTINPNDIESITILKDASATAIYGSRASNGVIIIKTKKGLKGTEKMLVNYTGNFSLSSPYNYMPVFSGDEFRALVQDRVENHGLTSAALDRLGNANTDWQKEIYQVAPETEHNISIRHSIGSVPYRLSLGYLYQDGILKYNNIDRKNVTLNLSPSLLDGNLTMEINGTASWVGNNFSNPDAIGSAVEFDPTQPVKNGNTRYGGYTAWTELSSGDPLNGLPNNIATHNPVARLEYRDNTSNATRYIVGGKFDYNIPYLPGLKATLNLGYDYYKTDGSDITDTLASWSYREPEFQIREYWQKKTNSLLDLYLNYKKELGVNKFDFTGGYSYQHFYNEGENSNRAWDPTVPGARVTPYKNEYFLISFFGRLNYTLLDKYLLTATIRYDGSSRFAENNRWGTFPAVAFAWKMTEEPFIGKSDLVNELKLRLSWGKTGQQDIGDNYYPYIPTYTLSTPGAYYQFGDQFYPTLRPDAYDANIKWEVLTSLNAGLDFSLLNNRVTGSIDVYKNNSDNLLNSIPIPVGSNFSNYLLTNVGSMVNKGVEVGLNITPILESDFSWDLGINMTYNKNEITKLTLTDDPNYPGVNTGGIAGGVGNTVQKFAVGYPARVFFLFTQVYDQNGNPIEGLYVDKSGQGGNVAGNELNKYYMKSPDPDYLIGISSRINYKDFDFSFSGRLSLGNYVYNNNASNRALYQQIYNQSGFLSNILTDVKKTNFTTAQYWSSFYLENASFFRMDVISVGYNFSSLFGNNIGGRIGLSVQNVFVITEYSGLDPEVVNGIDNNIYPRPRTYMMTISLNY</sequence>
<evidence type="ECO:0000256" key="8">
    <source>
        <dbReference type="PROSITE-ProRule" id="PRU01360"/>
    </source>
</evidence>
<dbReference type="InterPro" id="IPR012910">
    <property type="entry name" value="Plug_dom"/>
</dbReference>
<dbReference type="SUPFAM" id="SSF56935">
    <property type="entry name" value="Porins"/>
    <property type="match status" value="1"/>
</dbReference>
<dbReference type="Gene3D" id="2.40.170.20">
    <property type="entry name" value="TonB-dependent receptor, beta-barrel domain"/>
    <property type="match status" value="1"/>
</dbReference>
<dbReference type="GO" id="GO:0009279">
    <property type="term" value="C:cell outer membrane"/>
    <property type="evidence" value="ECO:0007669"/>
    <property type="project" value="UniProtKB-SubCell"/>
</dbReference>
<dbReference type="SUPFAM" id="SSF49464">
    <property type="entry name" value="Carboxypeptidase regulatory domain-like"/>
    <property type="match status" value="1"/>
</dbReference>
<evidence type="ECO:0000256" key="5">
    <source>
        <dbReference type="ARBA" id="ARBA00023077"/>
    </source>
</evidence>
<dbReference type="InterPro" id="IPR037066">
    <property type="entry name" value="Plug_dom_sf"/>
</dbReference>
<feature type="domain" description="TonB-dependent receptor-like beta-barrel" evidence="10">
    <location>
        <begin position="392"/>
        <end position="784"/>
    </location>
</feature>
<gene>
    <name evidence="12" type="ordered locus">MROS_0761</name>
</gene>
<dbReference type="KEGG" id="mro:MROS_0761"/>
<dbReference type="Gene3D" id="2.170.130.10">
    <property type="entry name" value="TonB-dependent receptor, plug domain"/>
    <property type="match status" value="1"/>
</dbReference>